<feature type="binding site" evidence="2">
    <location>
        <position position="377"/>
    </location>
    <ligand>
        <name>FAD</name>
        <dbReference type="ChEBI" id="CHEBI:57692"/>
    </ligand>
</feature>
<accession>A0A5C6AXG7</accession>
<keyword evidence="3" id="KW-0560">Oxidoreductase</keyword>
<keyword evidence="2" id="KW-0274">FAD</keyword>
<evidence type="ECO:0000313" key="4">
    <source>
        <dbReference type="Proteomes" id="UP000316213"/>
    </source>
</evidence>
<evidence type="ECO:0000313" key="3">
    <source>
        <dbReference type="EMBL" id="TWU03742.1"/>
    </source>
</evidence>
<dbReference type="InterPro" id="IPR006905">
    <property type="entry name" value="Flavin_halogenase"/>
</dbReference>
<dbReference type="InterPro" id="IPR033856">
    <property type="entry name" value="Trp_halogen"/>
</dbReference>
<gene>
    <name evidence="3" type="primary">rebH</name>
    <name evidence="3" type="ORF">Pla100_06720</name>
</gene>
<organism evidence="3 4">
    <name type="scientific">Neorhodopirellula pilleata</name>
    <dbReference type="NCBI Taxonomy" id="2714738"/>
    <lineage>
        <taxon>Bacteria</taxon>
        <taxon>Pseudomonadati</taxon>
        <taxon>Planctomycetota</taxon>
        <taxon>Planctomycetia</taxon>
        <taxon>Pirellulales</taxon>
        <taxon>Pirellulaceae</taxon>
        <taxon>Neorhodopirellula</taxon>
    </lineage>
</organism>
<dbReference type="GO" id="GO:0000166">
    <property type="term" value="F:nucleotide binding"/>
    <property type="evidence" value="ECO:0007669"/>
    <property type="project" value="UniProtKB-KW"/>
</dbReference>
<feature type="binding site" evidence="2">
    <location>
        <position position="118"/>
    </location>
    <ligand>
        <name>7-chloro-L-tryptophan</name>
        <dbReference type="ChEBI" id="CHEBI:58713"/>
    </ligand>
</feature>
<dbReference type="GO" id="GO:0004497">
    <property type="term" value="F:monooxygenase activity"/>
    <property type="evidence" value="ECO:0007669"/>
    <property type="project" value="InterPro"/>
</dbReference>
<dbReference type="EC" id="1.14.19.9" evidence="3"/>
<name>A0A5C6AXG7_9BACT</name>
<feature type="binding site" evidence="2">
    <location>
        <position position="390"/>
    </location>
    <ligand>
        <name>FAD</name>
        <dbReference type="ChEBI" id="CHEBI:57692"/>
    </ligand>
</feature>
<dbReference type="PIRSF" id="PIRSF011396">
    <property type="entry name" value="Trp_halogenase"/>
    <property type="match status" value="1"/>
</dbReference>
<comment type="caution">
    <text evidence="3">The sequence shown here is derived from an EMBL/GenBank/DDBJ whole genome shotgun (WGS) entry which is preliminary data.</text>
</comment>
<feature type="binding site" evidence="2">
    <location>
        <position position="386"/>
    </location>
    <ligand>
        <name>L-tryptophan</name>
        <dbReference type="ChEBI" id="CHEBI:57912"/>
    </ligand>
</feature>
<feature type="binding site" evidence="2">
    <location>
        <begin position="55"/>
        <end position="58"/>
    </location>
    <ligand>
        <name>FAD</name>
        <dbReference type="ChEBI" id="CHEBI:57692"/>
    </ligand>
</feature>
<dbReference type="Proteomes" id="UP000316213">
    <property type="component" value="Unassembled WGS sequence"/>
</dbReference>
<dbReference type="InterPro" id="IPR050816">
    <property type="entry name" value="Flavin-dep_Halogenase_NPB"/>
</dbReference>
<keyword evidence="2" id="KW-0547">Nucleotide-binding</keyword>
<dbReference type="SUPFAM" id="SSF51905">
    <property type="entry name" value="FAD/NAD(P)-binding domain"/>
    <property type="match status" value="1"/>
</dbReference>
<keyword evidence="2" id="KW-0285">Flavoprotein</keyword>
<reference evidence="3 4" key="1">
    <citation type="submission" date="2019-02" db="EMBL/GenBank/DDBJ databases">
        <title>Deep-cultivation of Planctomycetes and their phenomic and genomic characterization uncovers novel biology.</title>
        <authorList>
            <person name="Wiegand S."/>
            <person name="Jogler M."/>
            <person name="Boedeker C."/>
            <person name="Pinto D."/>
            <person name="Vollmers J."/>
            <person name="Rivas-Marin E."/>
            <person name="Kohn T."/>
            <person name="Peeters S.H."/>
            <person name="Heuer A."/>
            <person name="Rast P."/>
            <person name="Oberbeckmann S."/>
            <person name="Bunk B."/>
            <person name="Jeske O."/>
            <person name="Meyerdierks A."/>
            <person name="Storesund J.E."/>
            <person name="Kallscheuer N."/>
            <person name="Luecker S."/>
            <person name="Lage O.M."/>
            <person name="Pohl T."/>
            <person name="Merkel B.J."/>
            <person name="Hornburger P."/>
            <person name="Mueller R.-W."/>
            <person name="Bruemmer F."/>
            <person name="Labrenz M."/>
            <person name="Spormann A.M."/>
            <person name="Op Den Camp H."/>
            <person name="Overmann J."/>
            <person name="Amann R."/>
            <person name="Jetten M.S.M."/>
            <person name="Mascher T."/>
            <person name="Medema M.H."/>
            <person name="Devos D.P."/>
            <person name="Kaster A.-K."/>
            <person name="Ovreas L."/>
            <person name="Rohde M."/>
            <person name="Galperin M.Y."/>
            <person name="Jogler C."/>
        </authorList>
    </citation>
    <scope>NUCLEOTIDE SEQUENCE [LARGE SCALE GENOMIC DNA]</scope>
    <source>
        <strain evidence="3 4">Pla100</strain>
    </source>
</reference>
<evidence type="ECO:0000256" key="2">
    <source>
        <dbReference type="PIRSR" id="PIRSR011396-2"/>
    </source>
</evidence>
<feature type="binding site" evidence="2">
    <location>
        <position position="225"/>
    </location>
    <ligand>
        <name>FAD</name>
        <dbReference type="ChEBI" id="CHEBI:57692"/>
    </ligand>
</feature>
<sequence length="558" mass="62466">MFHGAFQVRFRNSFTSVFHSDAAFCYFRNMTPPIPPETHVFFDRAGDCHIGIVGGGTAGWMSAATLKRRLGCRVTVVESSQIPSIGVGEATIPAMIDWLHNMGIDEDEFMRRTGATFKLGIRFDDWVEPQHRYWHPFGNCGGTIDGLDLVHHWNHAKQAGWIAPSVAYTDFSLQTRMCEQARGPRDQTGRCVLDNYAYHLDAGRLAVFLREIALAEGVEHRVGDVVGARCDRDGNLNEVFVENQASLVADLYIDCSGFASVLIDRAMHSGWTDWSSQLLCDRAVVCRKRPDFDSTSPLRPYTISTGMNAGWSWQIPLQENTGCGYVYSSAHIGDDDARQELSRLIGVDEDDTDFRTLGMRVGMRPNGWVGNCVAIGLSSGFIEPLESTGIFLVQRALDELVECGRAELFNARMNEVYCQTRDFVLMHYVVSRRRDTAFWRDAATVELPSSLARLLEVYQREGHVLLPDHAPTFAEANHHFILTPAGITPGRRFANCDMSQPEMREVTTEILESVVQQHHQLVAKFASHRRCLELITEPPPPLPPQGLSPFLAVEILCS</sequence>
<dbReference type="PANTHER" id="PTHR43747:SF4">
    <property type="entry name" value="FLAVIN-DEPENDENT TRYPTOPHAN HALOGENASE"/>
    <property type="match status" value="1"/>
</dbReference>
<dbReference type="AlphaFoldDB" id="A0A5C6AXG7"/>
<dbReference type="InterPro" id="IPR036188">
    <property type="entry name" value="FAD/NAD-bd_sf"/>
</dbReference>
<dbReference type="Pfam" id="PF04820">
    <property type="entry name" value="Trp_halogenase"/>
    <property type="match status" value="1"/>
</dbReference>
<dbReference type="EMBL" id="SJPM01000001">
    <property type="protein sequence ID" value="TWU03742.1"/>
    <property type="molecule type" value="Genomic_DNA"/>
</dbReference>
<proteinExistence type="predicted"/>
<dbReference type="PANTHER" id="PTHR43747">
    <property type="entry name" value="FAD-BINDING PROTEIN"/>
    <property type="match status" value="1"/>
</dbReference>
<evidence type="ECO:0000256" key="1">
    <source>
        <dbReference type="PIRSR" id="PIRSR011396-1"/>
    </source>
</evidence>
<dbReference type="Gene3D" id="3.50.50.60">
    <property type="entry name" value="FAD/NAD(P)-binding domain"/>
    <property type="match status" value="1"/>
</dbReference>
<protein>
    <submittedName>
        <fullName evidence="3">Flavin-dependent tryptophan halogenase RebH</fullName>
        <ecNumber evidence="3">1.14.19.9</ecNumber>
    </submittedName>
</protein>
<keyword evidence="4" id="KW-1185">Reference proteome</keyword>
<feature type="active site" evidence="1">
    <location>
        <position position="118"/>
    </location>
</feature>